<dbReference type="Proteomes" id="UP000236370">
    <property type="component" value="Unassembled WGS sequence"/>
</dbReference>
<dbReference type="Pfam" id="PF03908">
    <property type="entry name" value="Sec20"/>
    <property type="match status" value="1"/>
</dbReference>
<dbReference type="AlphaFoldDB" id="A0A2J8LXV8"/>
<sequence length="40" mass="4421">TESLMGISRMMAQQVQQSEEAMQSLVPFKRCESEATGETA</sequence>
<evidence type="ECO:0000256" key="2">
    <source>
        <dbReference type="ARBA" id="ARBA00022448"/>
    </source>
</evidence>
<accession>A0A2J8LXV8</accession>
<keyword evidence="2" id="KW-0813">Transport</keyword>
<evidence type="ECO:0000256" key="4">
    <source>
        <dbReference type="ARBA" id="ARBA00022989"/>
    </source>
</evidence>
<dbReference type="GO" id="GO:0016020">
    <property type="term" value="C:membrane"/>
    <property type="evidence" value="ECO:0007669"/>
    <property type="project" value="UniProtKB-SubCell"/>
</dbReference>
<feature type="non-terminal residue" evidence="7">
    <location>
        <position position="1"/>
    </location>
</feature>
<keyword evidence="3" id="KW-0812">Transmembrane</keyword>
<evidence type="ECO:0000313" key="8">
    <source>
        <dbReference type="Proteomes" id="UP000236370"/>
    </source>
</evidence>
<organism evidence="7 8">
    <name type="scientific">Pan troglodytes</name>
    <name type="common">Chimpanzee</name>
    <dbReference type="NCBI Taxonomy" id="9598"/>
    <lineage>
        <taxon>Eukaryota</taxon>
        <taxon>Metazoa</taxon>
        <taxon>Chordata</taxon>
        <taxon>Craniata</taxon>
        <taxon>Vertebrata</taxon>
        <taxon>Euteleostomi</taxon>
        <taxon>Mammalia</taxon>
        <taxon>Eutheria</taxon>
        <taxon>Euarchontoglires</taxon>
        <taxon>Primates</taxon>
        <taxon>Haplorrhini</taxon>
        <taxon>Catarrhini</taxon>
        <taxon>Hominidae</taxon>
        <taxon>Pan</taxon>
    </lineage>
</organism>
<evidence type="ECO:0000256" key="5">
    <source>
        <dbReference type="ARBA" id="ARBA00023136"/>
    </source>
</evidence>
<keyword evidence="5" id="KW-0472">Membrane</keyword>
<evidence type="ECO:0000259" key="6">
    <source>
        <dbReference type="Pfam" id="PF03908"/>
    </source>
</evidence>
<comment type="subcellular location">
    <subcellularLocation>
        <location evidence="1">Membrane</location>
        <topology evidence="1">Single-pass type IV membrane protein</topology>
    </subcellularLocation>
</comment>
<feature type="domain" description="Sec20 C-terminal" evidence="6">
    <location>
        <begin position="1"/>
        <end position="26"/>
    </location>
</feature>
<dbReference type="SMR" id="A0A2J8LXV8"/>
<evidence type="ECO:0000256" key="3">
    <source>
        <dbReference type="ARBA" id="ARBA00022692"/>
    </source>
</evidence>
<reference evidence="7 8" key="1">
    <citation type="submission" date="2017-12" db="EMBL/GenBank/DDBJ databases">
        <title>High-resolution comparative analysis of great ape genomes.</title>
        <authorList>
            <person name="Pollen A."/>
            <person name="Hastie A."/>
            <person name="Hormozdiari F."/>
            <person name="Dougherty M."/>
            <person name="Liu R."/>
            <person name="Chaisson M."/>
            <person name="Hoppe E."/>
            <person name="Hill C."/>
            <person name="Pang A."/>
            <person name="Hillier L."/>
            <person name="Baker C."/>
            <person name="Armstrong J."/>
            <person name="Shendure J."/>
            <person name="Paten B."/>
            <person name="Wilson R."/>
            <person name="Chao H."/>
            <person name="Schneider V."/>
            <person name="Ventura M."/>
            <person name="Kronenberg Z."/>
            <person name="Murali S."/>
            <person name="Gordon D."/>
            <person name="Cantsilieris S."/>
            <person name="Munson K."/>
            <person name="Nelson B."/>
            <person name="Raja A."/>
            <person name="Underwood J."/>
            <person name="Diekhans M."/>
            <person name="Fiddes I."/>
            <person name="Haussler D."/>
            <person name="Eichler E."/>
        </authorList>
    </citation>
    <scope>NUCLEOTIDE SEQUENCE [LARGE SCALE GENOMIC DNA]</scope>
    <source>
        <strain evidence="7">Yerkes chimp pedigree #C0471</strain>
    </source>
</reference>
<keyword evidence="4" id="KW-1133">Transmembrane helix</keyword>
<protein>
    <submittedName>
        <fullName evidence="7">BNIP1 isoform 5</fullName>
    </submittedName>
</protein>
<dbReference type="InterPro" id="IPR056173">
    <property type="entry name" value="Sec20_C"/>
</dbReference>
<evidence type="ECO:0000313" key="7">
    <source>
        <dbReference type="EMBL" id="PNI52058.1"/>
    </source>
</evidence>
<name>A0A2J8LXV8_PANTR</name>
<dbReference type="EMBL" id="NBAG03000276">
    <property type="protein sequence ID" value="PNI52058.1"/>
    <property type="molecule type" value="Genomic_DNA"/>
</dbReference>
<proteinExistence type="predicted"/>
<comment type="caution">
    <text evidence="7">The sequence shown here is derived from an EMBL/GenBank/DDBJ whole genome shotgun (WGS) entry which is preliminary data.</text>
</comment>
<evidence type="ECO:0000256" key="1">
    <source>
        <dbReference type="ARBA" id="ARBA00004211"/>
    </source>
</evidence>
<gene>
    <name evidence="7" type="ORF">CK820_G0025735</name>
</gene>